<sequence>MKGEYRQPKSATELYMLADAAYHGSPWSIDVFKHDLANEHASYLVLTIDDQPVGFVAGTLIIDELSISNVAVIPDYQRQNLGANMLQTWFKLFEQETRVLLEVRSQNIAAQHLYTKLGFQVIATRQAYYQHPVDDALIMEKIL</sequence>
<dbReference type="EC" id="2.3.1.266" evidence="3"/>
<dbReference type="EMBL" id="CAKKNT010000015">
    <property type="protein sequence ID" value="CAH0418792.1"/>
    <property type="molecule type" value="Genomic_DNA"/>
</dbReference>
<dbReference type="InterPro" id="IPR051556">
    <property type="entry name" value="N-term/lysine_N-AcTrnsfr"/>
</dbReference>
<gene>
    <name evidence="5" type="primary">rimI</name>
    <name evidence="5" type="ORF">WGH24286_01229</name>
</gene>
<feature type="domain" description="N-acetyltransferase" evidence="4">
    <location>
        <begin position="1"/>
        <end position="143"/>
    </location>
</feature>
<dbReference type="CDD" id="cd04301">
    <property type="entry name" value="NAT_SF"/>
    <property type="match status" value="1"/>
</dbReference>
<evidence type="ECO:0000256" key="2">
    <source>
        <dbReference type="ARBA" id="ARBA00023315"/>
    </source>
</evidence>
<comment type="subcellular location">
    <subcellularLocation>
        <location evidence="3">Cytoplasm</location>
    </subcellularLocation>
</comment>
<dbReference type="Pfam" id="PF00583">
    <property type="entry name" value="Acetyltransf_1"/>
    <property type="match status" value="1"/>
</dbReference>
<dbReference type="PROSITE" id="PS51186">
    <property type="entry name" value="GNAT"/>
    <property type="match status" value="1"/>
</dbReference>
<dbReference type="Proteomes" id="UP000789719">
    <property type="component" value="Unassembled WGS sequence"/>
</dbReference>
<keyword evidence="1 5" id="KW-0808">Transferase</keyword>
<dbReference type="PANTHER" id="PTHR42919">
    <property type="entry name" value="N-ALPHA-ACETYLTRANSFERASE"/>
    <property type="match status" value="1"/>
</dbReference>
<protein>
    <recommendedName>
        <fullName evidence="3">[Ribosomal protein bS18]-alanine N-acetyltransferase</fullName>
        <ecNumber evidence="3">2.3.1.266</ecNumber>
    </recommendedName>
</protein>
<evidence type="ECO:0000256" key="1">
    <source>
        <dbReference type="ARBA" id="ARBA00022679"/>
    </source>
</evidence>
<evidence type="ECO:0000259" key="4">
    <source>
        <dbReference type="PROSITE" id="PS51186"/>
    </source>
</evidence>
<organism evidence="5 6">
    <name type="scientific">Periweissella ghanensis</name>
    <dbReference type="NCBI Taxonomy" id="467997"/>
    <lineage>
        <taxon>Bacteria</taxon>
        <taxon>Bacillati</taxon>
        <taxon>Bacillota</taxon>
        <taxon>Bacilli</taxon>
        <taxon>Lactobacillales</taxon>
        <taxon>Lactobacillaceae</taxon>
        <taxon>Periweissella</taxon>
    </lineage>
</organism>
<proteinExistence type="inferred from homology"/>
<name>A0ABM8ZCA6_9LACO</name>
<reference evidence="5 6" key="1">
    <citation type="submission" date="2021-11" db="EMBL/GenBank/DDBJ databases">
        <authorList>
            <person name="Depoorter E."/>
        </authorList>
    </citation>
    <scope>NUCLEOTIDE SEQUENCE [LARGE SCALE GENOMIC DNA]</scope>
    <source>
        <strain evidence="5 6">LMG 24286</strain>
    </source>
</reference>
<keyword evidence="6" id="KW-1185">Reference proteome</keyword>
<dbReference type="Gene3D" id="3.40.630.30">
    <property type="match status" value="1"/>
</dbReference>
<dbReference type="RefSeq" id="WP_230098873.1">
    <property type="nucleotide sequence ID" value="NZ_CAKKNT010000015.1"/>
</dbReference>
<dbReference type="PANTHER" id="PTHR42919:SF8">
    <property type="entry name" value="N-ALPHA-ACETYLTRANSFERASE 50"/>
    <property type="match status" value="1"/>
</dbReference>
<comment type="catalytic activity">
    <reaction evidence="3">
        <text>N-terminal L-alanyl-[ribosomal protein bS18] + acetyl-CoA = N-terminal N(alpha)-acetyl-L-alanyl-[ribosomal protein bS18] + CoA + H(+)</text>
        <dbReference type="Rhea" id="RHEA:43756"/>
        <dbReference type="Rhea" id="RHEA-COMP:10676"/>
        <dbReference type="Rhea" id="RHEA-COMP:10677"/>
        <dbReference type="ChEBI" id="CHEBI:15378"/>
        <dbReference type="ChEBI" id="CHEBI:57287"/>
        <dbReference type="ChEBI" id="CHEBI:57288"/>
        <dbReference type="ChEBI" id="CHEBI:64718"/>
        <dbReference type="ChEBI" id="CHEBI:83683"/>
        <dbReference type="EC" id="2.3.1.266"/>
    </reaction>
</comment>
<comment type="function">
    <text evidence="3">Acetylates the N-terminal alanine of ribosomal protein bS18.</text>
</comment>
<comment type="similarity">
    <text evidence="3">Belongs to the acetyltransferase family. RimI subfamily.</text>
</comment>
<dbReference type="NCBIfam" id="TIGR01575">
    <property type="entry name" value="rimI"/>
    <property type="match status" value="1"/>
</dbReference>
<dbReference type="SUPFAM" id="SSF55729">
    <property type="entry name" value="Acyl-CoA N-acyltransferases (Nat)"/>
    <property type="match status" value="1"/>
</dbReference>
<evidence type="ECO:0000313" key="5">
    <source>
        <dbReference type="EMBL" id="CAH0418792.1"/>
    </source>
</evidence>
<dbReference type="InterPro" id="IPR006464">
    <property type="entry name" value="AcTrfase_RimI/Ard1"/>
</dbReference>
<comment type="caution">
    <text evidence="5">The sequence shown here is derived from an EMBL/GenBank/DDBJ whole genome shotgun (WGS) entry which is preliminary data.</text>
</comment>
<accession>A0ABM8ZCA6</accession>
<keyword evidence="2 5" id="KW-0012">Acyltransferase</keyword>
<dbReference type="GO" id="GO:0008999">
    <property type="term" value="F:protein-N-terminal-alanine acetyltransferase activity"/>
    <property type="evidence" value="ECO:0007669"/>
    <property type="project" value="UniProtKB-EC"/>
</dbReference>
<dbReference type="InterPro" id="IPR016181">
    <property type="entry name" value="Acyl_CoA_acyltransferase"/>
</dbReference>
<keyword evidence="3" id="KW-0963">Cytoplasm</keyword>
<evidence type="ECO:0000256" key="3">
    <source>
        <dbReference type="RuleBase" id="RU363094"/>
    </source>
</evidence>
<evidence type="ECO:0000313" key="6">
    <source>
        <dbReference type="Proteomes" id="UP000789719"/>
    </source>
</evidence>
<dbReference type="InterPro" id="IPR000182">
    <property type="entry name" value="GNAT_dom"/>
</dbReference>